<accession>A0A4Z0BG76</accession>
<evidence type="ECO:0000256" key="1">
    <source>
        <dbReference type="SAM" id="Phobius"/>
    </source>
</evidence>
<evidence type="ECO:0000313" key="3">
    <source>
        <dbReference type="EMBL" id="TFY96898.1"/>
    </source>
</evidence>
<sequence>MPRIRHQRGVAILEFALVAPFLLMMVFITTEFGRAFYAYNTLAKSVRDASRYLSVYLPETHITEASNLIVYGSIQAGAQPQLVNLTAANVAAPVWGTAGAAPVINVVTVRVTGYQFPLLTASVFGLQFSGITFPDITATMRSPQI</sequence>
<keyword evidence="4" id="KW-1185">Reference proteome</keyword>
<keyword evidence="1" id="KW-0812">Transmembrane</keyword>
<keyword evidence="1" id="KW-0472">Membrane</keyword>
<dbReference type="Proteomes" id="UP000297564">
    <property type="component" value="Unassembled WGS sequence"/>
</dbReference>
<dbReference type="InterPro" id="IPR012495">
    <property type="entry name" value="TadE-like_dom"/>
</dbReference>
<dbReference type="RefSeq" id="WP_135286909.1">
    <property type="nucleotide sequence ID" value="NZ_SMLL01000008.1"/>
</dbReference>
<proteinExistence type="predicted"/>
<dbReference type="OrthoDB" id="7026216at2"/>
<evidence type="ECO:0000313" key="4">
    <source>
        <dbReference type="Proteomes" id="UP000297564"/>
    </source>
</evidence>
<dbReference type="AlphaFoldDB" id="A0A4Z0BG76"/>
<protein>
    <submittedName>
        <fullName evidence="3">Pilus assembly protein</fullName>
    </submittedName>
</protein>
<feature type="transmembrane region" description="Helical" evidence="1">
    <location>
        <begin position="12"/>
        <end position="37"/>
    </location>
</feature>
<gene>
    <name evidence="3" type="ORF">EZ242_19700</name>
</gene>
<comment type="caution">
    <text evidence="3">The sequence shown here is derived from an EMBL/GenBank/DDBJ whole genome shotgun (WGS) entry which is preliminary data.</text>
</comment>
<evidence type="ECO:0000259" key="2">
    <source>
        <dbReference type="Pfam" id="PF07811"/>
    </source>
</evidence>
<keyword evidence="1" id="KW-1133">Transmembrane helix</keyword>
<dbReference type="EMBL" id="SMLL01000008">
    <property type="protein sequence ID" value="TFY96898.1"/>
    <property type="molecule type" value="Genomic_DNA"/>
</dbReference>
<reference evidence="3 4" key="1">
    <citation type="submission" date="2019-03" db="EMBL/GenBank/DDBJ databases">
        <title>Ramlibacter rhizophilus CCTCC AB2015357, whole genome shotgun sequence.</title>
        <authorList>
            <person name="Zhang X."/>
            <person name="Feng G."/>
            <person name="Zhu H."/>
        </authorList>
    </citation>
    <scope>NUCLEOTIDE SEQUENCE [LARGE SCALE GENOMIC DNA]</scope>
    <source>
        <strain evidence="3 4">CCTCC AB2015357</strain>
    </source>
</reference>
<dbReference type="Pfam" id="PF07811">
    <property type="entry name" value="TadE"/>
    <property type="match status" value="1"/>
</dbReference>
<name>A0A4Z0BG76_9BURK</name>
<organism evidence="3 4">
    <name type="scientific">Ramlibacter rhizophilus</name>
    <dbReference type="NCBI Taxonomy" id="1781167"/>
    <lineage>
        <taxon>Bacteria</taxon>
        <taxon>Pseudomonadati</taxon>
        <taxon>Pseudomonadota</taxon>
        <taxon>Betaproteobacteria</taxon>
        <taxon>Burkholderiales</taxon>
        <taxon>Comamonadaceae</taxon>
        <taxon>Ramlibacter</taxon>
    </lineage>
</organism>
<feature type="domain" description="TadE-like" evidence="2">
    <location>
        <begin position="9"/>
        <end position="51"/>
    </location>
</feature>